<evidence type="ECO:0000313" key="1">
    <source>
        <dbReference type="EMBL" id="ESK54885.1"/>
    </source>
</evidence>
<dbReference type="PATRIC" id="fig|1120928.5.peg.2351"/>
<dbReference type="EMBL" id="AYEV01000024">
    <property type="protein sequence ID" value="ESK54885.1"/>
    <property type="molecule type" value="Genomic_DNA"/>
</dbReference>
<dbReference type="AlphaFoldDB" id="V2V1V1"/>
<keyword evidence="2" id="KW-1185">Reference proteome</keyword>
<protein>
    <submittedName>
        <fullName evidence="1">Uncharacterized protein</fullName>
    </submittedName>
</protein>
<gene>
    <name evidence="1" type="ORF">F990_02328</name>
</gene>
<proteinExistence type="predicted"/>
<dbReference type="Proteomes" id="UP000017404">
    <property type="component" value="Unassembled WGS sequence"/>
</dbReference>
<reference evidence="1 2" key="1">
    <citation type="submission" date="2013-10" db="EMBL/GenBank/DDBJ databases">
        <title>The Genome Sequence of Acinetobacter tjernbergiae CIP107465.</title>
        <authorList>
            <consortium name="The Broad Institute Genomics Platform"/>
            <consortium name="The Broad Institute Genome Sequencing Center for Infectious Disease"/>
            <person name="Cerqueira G."/>
            <person name="Feldgarden M."/>
            <person name="Courvalin P."/>
            <person name="Grillot-Courvalin C."/>
            <person name="Clermont D."/>
            <person name="Rocha E."/>
            <person name="Yoon E.-J."/>
            <person name="Nemec A."/>
            <person name="Young S.K."/>
            <person name="Zeng Q."/>
            <person name="Gargeya S."/>
            <person name="Fitzgerald M."/>
            <person name="Abouelleil A."/>
            <person name="Alvarado L."/>
            <person name="Berlin A.M."/>
            <person name="Chapman S.B."/>
            <person name="Gainer-Dewar J."/>
            <person name="Goldberg J."/>
            <person name="Gnerre S."/>
            <person name="Griggs A."/>
            <person name="Gujja S."/>
            <person name="Hansen M."/>
            <person name="Howarth C."/>
            <person name="Imamovic A."/>
            <person name="Ireland A."/>
            <person name="Larimer J."/>
            <person name="McCowan C."/>
            <person name="Murphy C."/>
            <person name="Pearson M."/>
            <person name="Poon T.W."/>
            <person name="Priest M."/>
            <person name="Roberts A."/>
            <person name="Saif S."/>
            <person name="Shea T."/>
            <person name="Sykes S."/>
            <person name="Wortman J."/>
            <person name="Nusbaum C."/>
            <person name="Birren B."/>
        </authorList>
    </citation>
    <scope>NUCLEOTIDE SEQUENCE [LARGE SCALE GENOMIC DNA]</scope>
    <source>
        <strain evidence="1 2">CIP 107465</strain>
    </source>
</reference>
<name>V2V1V1_9GAMM</name>
<accession>V2V1V1</accession>
<sequence>MVSHTKEYNWVEPIFYSISYERVKPSSDIAEITYTYNGQDGNIYSSKETYELVNSTWKPHSLFGD</sequence>
<evidence type="ECO:0000313" key="2">
    <source>
        <dbReference type="Proteomes" id="UP000017404"/>
    </source>
</evidence>
<organism evidence="1 2">
    <name type="scientific">Acinetobacter tjernbergiae DSM 14971 = CIP 107465</name>
    <dbReference type="NCBI Taxonomy" id="1120928"/>
    <lineage>
        <taxon>Bacteria</taxon>
        <taxon>Pseudomonadati</taxon>
        <taxon>Pseudomonadota</taxon>
        <taxon>Gammaproteobacteria</taxon>
        <taxon>Moraxellales</taxon>
        <taxon>Moraxellaceae</taxon>
        <taxon>Acinetobacter</taxon>
    </lineage>
</organism>
<comment type="caution">
    <text evidence="1">The sequence shown here is derived from an EMBL/GenBank/DDBJ whole genome shotgun (WGS) entry which is preliminary data.</text>
</comment>